<gene>
    <name evidence="1" type="ORF">CEXT_122461</name>
</gene>
<dbReference type="Proteomes" id="UP001054945">
    <property type="component" value="Unassembled WGS sequence"/>
</dbReference>
<accession>A0AAV4SGS2</accession>
<comment type="caution">
    <text evidence="1">The sequence shown here is derived from an EMBL/GenBank/DDBJ whole genome shotgun (WGS) entry which is preliminary data.</text>
</comment>
<sequence length="100" mass="12207">MEHFNFDQTLYGLVPVETALRNLRNALAVFRHIADYQRKYDDHRCLANRWDFKHKIKIPFPYIGEYSHSKEGAIIKRCYQEKDTKKKNESRYMVKQFLFF</sequence>
<keyword evidence="2" id="KW-1185">Reference proteome</keyword>
<dbReference type="EMBL" id="BPLR01009320">
    <property type="protein sequence ID" value="GIY31068.1"/>
    <property type="molecule type" value="Genomic_DNA"/>
</dbReference>
<reference evidence="1 2" key="1">
    <citation type="submission" date="2021-06" db="EMBL/GenBank/DDBJ databases">
        <title>Caerostris extrusa draft genome.</title>
        <authorList>
            <person name="Kono N."/>
            <person name="Arakawa K."/>
        </authorList>
    </citation>
    <scope>NUCLEOTIDE SEQUENCE [LARGE SCALE GENOMIC DNA]</scope>
</reference>
<name>A0AAV4SGS2_CAEEX</name>
<evidence type="ECO:0000313" key="2">
    <source>
        <dbReference type="Proteomes" id="UP001054945"/>
    </source>
</evidence>
<organism evidence="1 2">
    <name type="scientific">Caerostris extrusa</name>
    <name type="common">Bark spider</name>
    <name type="synonym">Caerostris bankana</name>
    <dbReference type="NCBI Taxonomy" id="172846"/>
    <lineage>
        <taxon>Eukaryota</taxon>
        <taxon>Metazoa</taxon>
        <taxon>Ecdysozoa</taxon>
        <taxon>Arthropoda</taxon>
        <taxon>Chelicerata</taxon>
        <taxon>Arachnida</taxon>
        <taxon>Araneae</taxon>
        <taxon>Araneomorphae</taxon>
        <taxon>Entelegynae</taxon>
        <taxon>Araneoidea</taxon>
        <taxon>Araneidae</taxon>
        <taxon>Caerostris</taxon>
    </lineage>
</organism>
<proteinExistence type="predicted"/>
<protein>
    <submittedName>
        <fullName evidence="1">Uncharacterized protein</fullName>
    </submittedName>
</protein>
<evidence type="ECO:0000313" key="1">
    <source>
        <dbReference type="EMBL" id="GIY31068.1"/>
    </source>
</evidence>
<dbReference type="AlphaFoldDB" id="A0AAV4SGS2"/>